<dbReference type="PROSITE" id="PS50181">
    <property type="entry name" value="FBOX"/>
    <property type="match status" value="1"/>
</dbReference>
<dbReference type="InterPro" id="IPR001810">
    <property type="entry name" value="F-box_dom"/>
</dbReference>
<feature type="region of interest" description="Disordered" evidence="1">
    <location>
        <begin position="1"/>
        <end position="56"/>
    </location>
</feature>
<protein>
    <recommendedName>
        <fullName evidence="2">F-box domain-containing protein</fullName>
    </recommendedName>
</protein>
<dbReference type="SUPFAM" id="SSF81383">
    <property type="entry name" value="F-box domain"/>
    <property type="match status" value="1"/>
</dbReference>
<dbReference type="OrthoDB" id="3642468at2759"/>
<sequence length="334" mass="39137">MKTLHPQPPSSPISDPSSQLPWEDEGPLEDRTEKLILHSKRTARQSKKLQKKKRNTEPKGLLDLPYELVIEFLSYLRPSDVFRLSRVSKTLHGFITQETSTIVKHIICRRYQCLEKCFRYPVLLESMDPSVHSILQSEERQEIIGIHKKPYQHILPSDPNIVCTCLTCMLRWNALCLVIDFAHWQPNLEKGEPIPMIPRGTQPQWNTDLIVANAAIVSKALRSPLWHALILEVHLNSTVCSIRRHGENKGNKRRRFHMTKEDELSGTDYFLERSGPPSLDFPFHRDNYYMLEAYMPNRGWNREKETWMYVPADQHDRDVEALLKWIERRRLQGS</sequence>
<dbReference type="Proteomes" id="UP000799429">
    <property type="component" value="Unassembled WGS sequence"/>
</dbReference>
<keyword evidence="4" id="KW-1185">Reference proteome</keyword>
<proteinExistence type="predicted"/>
<feature type="compositionally biased region" description="Pro residues" evidence="1">
    <location>
        <begin position="1"/>
        <end position="11"/>
    </location>
</feature>
<accession>A0A9P4VTP8</accession>
<name>A0A9P4VTP8_9PEZI</name>
<evidence type="ECO:0000256" key="1">
    <source>
        <dbReference type="SAM" id="MobiDB-lite"/>
    </source>
</evidence>
<evidence type="ECO:0000259" key="2">
    <source>
        <dbReference type="PROSITE" id="PS50181"/>
    </source>
</evidence>
<comment type="caution">
    <text evidence="3">The sequence shown here is derived from an EMBL/GenBank/DDBJ whole genome shotgun (WGS) entry which is preliminary data.</text>
</comment>
<feature type="compositionally biased region" description="Basic residues" evidence="1">
    <location>
        <begin position="37"/>
        <end position="54"/>
    </location>
</feature>
<dbReference type="Pfam" id="PF00646">
    <property type="entry name" value="F-box"/>
    <property type="match status" value="1"/>
</dbReference>
<dbReference type="EMBL" id="MU006094">
    <property type="protein sequence ID" value="KAF2839789.1"/>
    <property type="molecule type" value="Genomic_DNA"/>
</dbReference>
<gene>
    <name evidence="3" type="ORF">M501DRAFT_1003243</name>
</gene>
<evidence type="ECO:0000313" key="3">
    <source>
        <dbReference type="EMBL" id="KAF2839789.1"/>
    </source>
</evidence>
<evidence type="ECO:0000313" key="4">
    <source>
        <dbReference type="Proteomes" id="UP000799429"/>
    </source>
</evidence>
<dbReference type="Gene3D" id="1.20.1280.50">
    <property type="match status" value="1"/>
</dbReference>
<organism evidence="3 4">
    <name type="scientific">Patellaria atrata CBS 101060</name>
    <dbReference type="NCBI Taxonomy" id="1346257"/>
    <lineage>
        <taxon>Eukaryota</taxon>
        <taxon>Fungi</taxon>
        <taxon>Dikarya</taxon>
        <taxon>Ascomycota</taxon>
        <taxon>Pezizomycotina</taxon>
        <taxon>Dothideomycetes</taxon>
        <taxon>Dothideomycetes incertae sedis</taxon>
        <taxon>Patellariales</taxon>
        <taxon>Patellariaceae</taxon>
        <taxon>Patellaria</taxon>
    </lineage>
</organism>
<dbReference type="AlphaFoldDB" id="A0A9P4VTP8"/>
<dbReference type="InterPro" id="IPR036047">
    <property type="entry name" value="F-box-like_dom_sf"/>
</dbReference>
<feature type="domain" description="F-box" evidence="2">
    <location>
        <begin position="58"/>
        <end position="106"/>
    </location>
</feature>
<reference evidence="3" key="1">
    <citation type="journal article" date="2020" name="Stud. Mycol.">
        <title>101 Dothideomycetes genomes: a test case for predicting lifestyles and emergence of pathogens.</title>
        <authorList>
            <person name="Haridas S."/>
            <person name="Albert R."/>
            <person name="Binder M."/>
            <person name="Bloem J."/>
            <person name="Labutti K."/>
            <person name="Salamov A."/>
            <person name="Andreopoulos B."/>
            <person name="Baker S."/>
            <person name="Barry K."/>
            <person name="Bills G."/>
            <person name="Bluhm B."/>
            <person name="Cannon C."/>
            <person name="Castanera R."/>
            <person name="Culley D."/>
            <person name="Daum C."/>
            <person name="Ezra D."/>
            <person name="Gonzalez J."/>
            <person name="Henrissat B."/>
            <person name="Kuo A."/>
            <person name="Liang C."/>
            <person name="Lipzen A."/>
            <person name="Lutzoni F."/>
            <person name="Magnuson J."/>
            <person name="Mondo S."/>
            <person name="Nolan M."/>
            <person name="Ohm R."/>
            <person name="Pangilinan J."/>
            <person name="Park H.-J."/>
            <person name="Ramirez L."/>
            <person name="Alfaro M."/>
            <person name="Sun H."/>
            <person name="Tritt A."/>
            <person name="Yoshinaga Y."/>
            <person name="Zwiers L.-H."/>
            <person name="Turgeon B."/>
            <person name="Goodwin S."/>
            <person name="Spatafora J."/>
            <person name="Crous P."/>
            <person name="Grigoriev I."/>
        </authorList>
    </citation>
    <scope>NUCLEOTIDE SEQUENCE</scope>
    <source>
        <strain evidence="3">CBS 101060</strain>
    </source>
</reference>